<proteinExistence type="predicted"/>
<evidence type="ECO:0000313" key="2">
    <source>
        <dbReference type="Proteomes" id="UP000297229"/>
    </source>
</evidence>
<organism evidence="1 2">
    <name type="scientific">Botrytis elliptica</name>
    <dbReference type="NCBI Taxonomy" id="278938"/>
    <lineage>
        <taxon>Eukaryota</taxon>
        <taxon>Fungi</taxon>
        <taxon>Dikarya</taxon>
        <taxon>Ascomycota</taxon>
        <taxon>Pezizomycotina</taxon>
        <taxon>Leotiomycetes</taxon>
        <taxon>Helotiales</taxon>
        <taxon>Sclerotiniaceae</taxon>
        <taxon>Botrytis</taxon>
    </lineage>
</organism>
<protein>
    <submittedName>
        <fullName evidence="1">Uncharacterized protein</fullName>
    </submittedName>
</protein>
<dbReference type="EMBL" id="PQXM01001226">
    <property type="protein sequence ID" value="TGO59823.1"/>
    <property type="molecule type" value="Genomic_DNA"/>
</dbReference>
<sequence>MNGGVKLPMIYRLLHEMAVNFPEITIPRKFAVTSMYIMNSRQKHRTYTALSGHKDKQIDSKSIVTTVFSTSGKVFEDTNCITPSNDMNRRLANI</sequence>
<dbReference type="AlphaFoldDB" id="A0A4Z1ISU2"/>
<dbReference type="Proteomes" id="UP000297229">
    <property type="component" value="Unassembled WGS sequence"/>
</dbReference>
<evidence type="ECO:0000313" key="1">
    <source>
        <dbReference type="EMBL" id="TGO59823.1"/>
    </source>
</evidence>
<keyword evidence="2" id="KW-1185">Reference proteome</keyword>
<accession>A0A4Z1ISU2</accession>
<name>A0A4Z1ISU2_9HELO</name>
<comment type="caution">
    <text evidence="1">The sequence shown here is derived from an EMBL/GenBank/DDBJ whole genome shotgun (WGS) entry which is preliminary data.</text>
</comment>
<gene>
    <name evidence="1" type="ORF">BELL_1228g00030</name>
</gene>
<reference evidence="1 2" key="1">
    <citation type="submission" date="2017-12" db="EMBL/GenBank/DDBJ databases">
        <title>Comparative genomics of Botrytis spp.</title>
        <authorList>
            <person name="Valero-Jimenez C.A."/>
            <person name="Tapia P."/>
            <person name="Veloso J."/>
            <person name="Silva-Moreno E."/>
            <person name="Staats M."/>
            <person name="Valdes J.H."/>
            <person name="Van Kan J.A.L."/>
        </authorList>
    </citation>
    <scope>NUCLEOTIDE SEQUENCE [LARGE SCALE GENOMIC DNA]</scope>
    <source>
        <strain evidence="1 2">Be9601</strain>
    </source>
</reference>